<proteinExistence type="predicted"/>
<sequence length="170" mass="16818">MTSTRQLRSRLGGLGLASAILAVLVGLLGMHGLSPAGGLDRAWSADHHRTADQAHPHTSSASPTAPSAATSGETAPHSATTDSHPPRPGQRAETTTRADQACSHGGGGGHPRHADGTCAAGGVSAAPALSAQASEPGGTIDVVPAFGRTAPAVSASRAPPSLAELQLLRI</sequence>
<feature type="compositionally biased region" description="Low complexity" evidence="1">
    <location>
        <begin position="56"/>
        <end position="71"/>
    </location>
</feature>
<keyword evidence="4" id="KW-1185">Reference proteome</keyword>
<reference evidence="3 4" key="1">
    <citation type="submission" date="2019-10" db="EMBL/GenBank/DDBJ databases">
        <title>Streptomyces sp. nov., a novel actinobacterium isolated from alkaline environment.</title>
        <authorList>
            <person name="Golinska P."/>
        </authorList>
    </citation>
    <scope>NUCLEOTIDE SEQUENCE [LARGE SCALE GENOMIC DNA]</scope>
    <source>
        <strain evidence="3 4">OF1</strain>
    </source>
</reference>
<dbReference type="InterPro" id="IPR046151">
    <property type="entry name" value="DUF6153"/>
</dbReference>
<dbReference type="RefSeq" id="WP_143649206.1">
    <property type="nucleotide sequence ID" value="NZ_JABJXA010000067.1"/>
</dbReference>
<protein>
    <submittedName>
        <fullName evidence="3">Uncharacterized protein</fullName>
    </submittedName>
</protein>
<evidence type="ECO:0000313" key="3">
    <source>
        <dbReference type="EMBL" id="MQS03634.1"/>
    </source>
</evidence>
<reference evidence="2" key="3">
    <citation type="journal article" name="Syst. Appl. Microbiol.">
        <title>Streptomyces alkaliterrae sp. nov., isolated from an alkaline soil, and emended descriptions of Streptomyces alkaliphilus, Streptomyces calidiresistens and Streptomyces durbertensis.</title>
        <authorList>
            <person name="Swiecimska M."/>
            <person name="Golinska P."/>
            <person name="Nouioui I."/>
            <person name="Wypij M."/>
            <person name="Rai M."/>
            <person name="Sangal V."/>
            <person name="Goodfellow M."/>
        </authorList>
    </citation>
    <scope>NUCLEOTIDE SEQUENCE</scope>
    <source>
        <strain evidence="2">OF8</strain>
    </source>
</reference>
<dbReference type="Proteomes" id="UP000517765">
    <property type="component" value="Unassembled WGS sequence"/>
</dbReference>
<feature type="region of interest" description="Disordered" evidence="1">
    <location>
        <begin position="47"/>
        <end position="118"/>
    </location>
</feature>
<evidence type="ECO:0000313" key="4">
    <source>
        <dbReference type="Proteomes" id="UP000320857"/>
    </source>
</evidence>
<comment type="caution">
    <text evidence="3">The sequence shown here is derived from an EMBL/GenBank/DDBJ whole genome shotgun (WGS) entry which is preliminary data.</text>
</comment>
<name>A0A5P0YTJ8_9ACTN</name>
<dbReference type="EMBL" id="JABJXA010000067">
    <property type="protein sequence ID" value="MBB1259815.1"/>
    <property type="molecule type" value="Genomic_DNA"/>
</dbReference>
<evidence type="ECO:0000256" key="1">
    <source>
        <dbReference type="SAM" id="MobiDB-lite"/>
    </source>
</evidence>
<dbReference type="AlphaFoldDB" id="A0A5P0YTJ8"/>
<dbReference type="Pfam" id="PF19650">
    <property type="entry name" value="DUF6153"/>
    <property type="match status" value="1"/>
</dbReference>
<organism evidence="3 4">
    <name type="scientific">Streptomyces alkaliterrae</name>
    <dbReference type="NCBI Taxonomy" id="2213162"/>
    <lineage>
        <taxon>Bacteria</taxon>
        <taxon>Bacillati</taxon>
        <taxon>Actinomycetota</taxon>
        <taxon>Actinomycetes</taxon>
        <taxon>Kitasatosporales</taxon>
        <taxon>Streptomycetaceae</taxon>
        <taxon>Streptomyces</taxon>
    </lineage>
</organism>
<evidence type="ECO:0000313" key="2">
    <source>
        <dbReference type="EMBL" id="MBB1259815.1"/>
    </source>
</evidence>
<dbReference type="EMBL" id="VJYK02000187">
    <property type="protein sequence ID" value="MQS03634.1"/>
    <property type="molecule type" value="Genomic_DNA"/>
</dbReference>
<accession>A0A5P0YTJ8</accession>
<evidence type="ECO:0000313" key="5">
    <source>
        <dbReference type="Proteomes" id="UP000517765"/>
    </source>
</evidence>
<dbReference type="Proteomes" id="UP000320857">
    <property type="component" value="Unassembled WGS sequence"/>
</dbReference>
<reference evidence="5" key="2">
    <citation type="submission" date="2020-05" db="EMBL/GenBank/DDBJ databases">
        <title>Classification of alakaliphilic streptomycetes isolated from an alkaline soil next to Lonar Crater, India and a proposal for the recognition of Streptomyces alkaliterrae sp. nov.</title>
        <authorList>
            <person name="Golinska P."/>
        </authorList>
    </citation>
    <scope>NUCLEOTIDE SEQUENCE [LARGE SCALE GENOMIC DNA]</scope>
    <source>
        <strain evidence="5">OF8</strain>
    </source>
</reference>
<gene>
    <name evidence="3" type="ORF">FNX44_017495</name>
    <name evidence="2" type="ORF">H3147_13370</name>
</gene>